<protein>
    <recommendedName>
        <fullName evidence="5">Wax synthase domain-containing protein</fullName>
    </recommendedName>
</protein>
<organism evidence="6 7">
    <name type="scientific">Elaphomyces granulatus</name>
    <dbReference type="NCBI Taxonomy" id="519963"/>
    <lineage>
        <taxon>Eukaryota</taxon>
        <taxon>Fungi</taxon>
        <taxon>Dikarya</taxon>
        <taxon>Ascomycota</taxon>
        <taxon>Pezizomycotina</taxon>
        <taxon>Eurotiomycetes</taxon>
        <taxon>Eurotiomycetidae</taxon>
        <taxon>Eurotiales</taxon>
        <taxon>Elaphomycetaceae</taxon>
        <taxon>Elaphomyces</taxon>
    </lineage>
</organism>
<comment type="subcellular location">
    <subcellularLocation>
        <location evidence="1">Membrane</location>
        <topology evidence="1">Multi-pass membrane protein</topology>
    </subcellularLocation>
</comment>
<feature type="domain" description="Wax synthase" evidence="5">
    <location>
        <begin position="80"/>
        <end position="155"/>
    </location>
</feature>
<keyword evidence="3" id="KW-1133">Transmembrane helix</keyword>
<name>A0A232LU10_9EURO</name>
<keyword evidence="7" id="KW-1185">Reference proteome</keyword>
<accession>A0A232LU10</accession>
<dbReference type="Proteomes" id="UP000243515">
    <property type="component" value="Unassembled WGS sequence"/>
</dbReference>
<proteinExistence type="predicted"/>
<dbReference type="OrthoDB" id="1077582at2759"/>
<keyword evidence="2" id="KW-0812">Transmembrane</keyword>
<keyword evidence="4" id="KW-0472">Membrane</keyword>
<evidence type="ECO:0000313" key="7">
    <source>
        <dbReference type="Proteomes" id="UP000243515"/>
    </source>
</evidence>
<dbReference type="Pfam" id="PF13813">
    <property type="entry name" value="MBOAT_2"/>
    <property type="match status" value="1"/>
</dbReference>
<evidence type="ECO:0000256" key="1">
    <source>
        <dbReference type="ARBA" id="ARBA00004141"/>
    </source>
</evidence>
<evidence type="ECO:0000313" key="6">
    <source>
        <dbReference type="EMBL" id="OXV07327.1"/>
    </source>
</evidence>
<evidence type="ECO:0000259" key="5">
    <source>
        <dbReference type="Pfam" id="PF13813"/>
    </source>
</evidence>
<reference evidence="6 7" key="1">
    <citation type="journal article" date="2015" name="Environ. Microbiol.">
        <title>Metagenome sequence of Elaphomyces granulatus from sporocarp tissue reveals Ascomycota ectomycorrhizal fingerprints of genome expansion and a Proteobacteria-rich microbiome.</title>
        <authorList>
            <person name="Quandt C.A."/>
            <person name="Kohler A."/>
            <person name="Hesse C.N."/>
            <person name="Sharpton T.J."/>
            <person name="Martin F."/>
            <person name="Spatafora J.W."/>
        </authorList>
    </citation>
    <scope>NUCLEOTIDE SEQUENCE [LARGE SCALE GENOMIC DNA]</scope>
    <source>
        <strain evidence="6 7">OSC145934</strain>
    </source>
</reference>
<dbReference type="GO" id="GO:0016020">
    <property type="term" value="C:membrane"/>
    <property type="evidence" value="ECO:0007669"/>
    <property type="project" value="UniProtKB-SubCell"/>
</dbReference>
<dbReference type="InterPro" id="IPR032805">
    <property type="entry name" value="Wax_synthase_dom"/>
</dbReference>
<sequence length="283" mass="32529">MLSLTGPWQESIGPFFVYFTKFHHEPGTRLSDLTLYSDNYAGFFLNCFLAGCKLYFPLQMNYTLASILGVFSGLTEPKDWPPLFGDISKVTTIRYFWGTFWQQLLRRMFSGWGEGLVKFLNLPPLSKISTYFKLYVAFAISAFFHAIMTYTMPASVHHTFNDRFGLVFNGFLVQAFAIHFEDIAIWAYRKVVGMLSHEKSRDIKSNGSKSSNPPTLWKTLLGWVWVTGWMWFSIYWAAEGYLKSGITLTSDVPVPFVEKSLDHLAQNKFYLEHLRSGFSPVIS</sequence>
<evidence type="ECO:0000256" key="2">
    <source>
        <dbReference type="ARBA" id="ARBA00022692"/>
    </source>
</evidence>
<evidence type="ECO:0000256" key="3">
    <source>
        <dbReference type="ARBA" id="ARBA00022989"/>
    </source>
</evidence>
<dbReference type="EMBL" id="NPHW01004926">
    <property type="protein sequence ID" value="OXV07327.1"/>
    <property type="molecule type" value="Genomic_DNA"/>
</dbReference>
<gene>
    <name evidence="6" type="ORF">Egran_04909</name>
</gene>
<dbReference type="AlphaFoldDB" id="A0A232LU10"/>
<evidence type="ECO:0000256" key="4">
    <source>
        <dbReference type="ARBA" id="ARBA00023136"/>
    </source>
</evidence>
<comment type="caution">
    <text evidence="6">The sequence shown here is derived from an EMBL/GenBank/DDBJ whole genome shotgun (WGS) entry which is preliminary data.</text>
</comment>